<keyword evidence="3" id="KW-1185">Reference proteome</keyword>
<keyword evidence="1" id="KW-1133">Transmembrane helix</keyword>
<organism evidence="2 3">
    <name type="scientific">Pelodictyon phaeoclathratiforme (strain DSM 5477 / BU-1)</name>
    <dbReference type="NCBI Taxonomy" id="324925"/>
    <lineage>
        <taxon>Bacteria</taxon>
        <taxon>Pseudomonadati</taxon>
        <taxon>Chlorobiota</taxon>
        <taxon>Chlorobiia</taxon>
        <taxon>Chlorobiales</taxon>
        <taxon>Chlorobiaceae</taxon>
        <taxon>Chlorobium/Pelodictyon group</taxon>
        <taxon>Pelodictyon</taxon>
    </lineage>
</organism>
<name>B4SEW4_PELPB</name>
<dbReference type="AlphaFoldDB" id="B4SEW4"/>
<gene>
    <name evidence="2" type="ordered locus">Ppha_2456</name>
</gene>
<evidence type="ECO:0000313" key="3">
    <source>
        <dbReference type="Proteomes" id="UP000002724"/>
    </source>
</evidence>
<keyword evidence="1" id="KW-0812">Transmembrane</keyword>
<dbReference type="STRING" id="324925.Ppha_2456"/>
<protein>
    <submittedName>
        <fullName evidence="2">Uncharacterized protein</fullName>
    </submittedName>
</protein>
<dbReference type="OrthoDB" id="5625343at2"/>
<evidence type="ECO:0000256" key="1">
    <source>
        <dbReference type="SAM" id="Phobius"/>
    </source>
</evidence>
<sequence>MDTYTAIGLVADIIGIIGAFSAFQALRQLLKQKKEKKRLNQIVSVVLQCTKDNRKIVPLMVVRRKDITRAELQGILGTIKMKPSITGRYKLDHLNTKKFWQDIESLQASDNDDNDQLLIPCTPEEIEQFDV</sequence>
<dbReference type="RefSeq" id="WP_012509114.1">
    <property type="nucleotide sequence ID" value="NC_011060.1"/>
</dbReference>
<keyword evidence="1" id="KW-0472">Membrane</keyword>
<evidence type="ECO:0000313" key="2">
    <source>
        <dbReference type="EMBL" id="ACF44640.1"/>
    </source>
</evidence>
<dbReference type="EMBL" id="CP001110">
    <property type="protein sequence ID" value="ACF44640.1"/>
    <property type="molecule type" value="Genomic_DNA"/>
</dbReference>
<dbReference type="KEGG" id="pph:Ppha_2456"/>
<feature type="transmembrane region" description="Helical" evidence="1">
    <location>
        <begin position="6"/>
        <end position="26"/>
    </location>
</feature>
<reference evidence="2 3" key="1">
    <citation type="submission" date="2008-06" db="EMBL/GenBank/DDBJ databases">
        <title>Complete sequence of Pelodictyon phaeoclathratiforme BU-1.</title>
        <authorList>
            <consortium name="US DOE Joint Genome Institute"/>
            <person name="Lucas S."/>
            <person name="Copeland A."/>
            <person name="Lapidus A."/>
            <person name="Glavina del Rio T."/>
            <person name="Dalin E."/>
            <person name="Tice H."/>
            <person name="Bruce D."/>
            <person name="Goodwin L."/>
            <person name="Pitluck S."/>
            <person name="Schmutz J."/>
            <person name="Larimer F."/>
            <person name="Land M."/>
            <person name="Hauser L."/>
            <person name="Kyrpides N."/>
            <person name="Mikhailova N."/>
            <person name="Liu Z."/>
            <person name="Li T."/>
            <person name="Zhao F."/>
            <person name="Overmann J."/>
            <person name="Bryant D.A."/>
            <person name="Richardson P."/>
        </authorList>
    </citation>
    <scope>NUCLEOTIDE SEQUENCE [LARGE SCALE GENOMIC DNA]</scope>
    <source>
        <strain evidence="3">DSM 5477 / BU-1</strain>
    </source>
</reference>
<proteinExistence type="predicted"/>
<dbReference type="HOGENOM" id="CLU_1925578_0_0_10"/>
<accession>B4SEW4</accession>
<dbReference type="Proteomes" id="UP000002724">
    <property type="component" value="Chromosome"/>
</dbReference>